<dbReference type="InterPro" id="IPR046342">
    <property type="entry name" value="CBS_dom_sf"/>
</dbReference>
<protein>
    <submittedName>
        <fullName evidence="3">CBS domain-containing protein</fullName>
    </submittedName>
</protein>
<gene>
    <name evidence="3" type="ORF">CLV48_101319</name>
</gene>
<dbReference type="AlphaFoldDB" id="A0A2P8ED32"/>
<dbReference type="Pfam" id="PF00571">
    <property type="entry name" value="CBS"/>
    <property type="match status" value="2"/>
</dbReference>
<dbReference type="SMART" id="SM00116">
    <property type="entry name" value="CBS"/>
    <property type="match status" value="2"/>
</dbReference>
<dbReference type="OrthoDB" id="240589at2"/>
<dbReference type="InterPro" id="IPR050141">
    <property type="entry name" value="GCL_type2/YbdK_subfam"/>
</dbReference>
<evidence type="ECO:0000256" key="1">
    <source>
        <dbReference type="PROSITE-ProRule" id="PRU00703"/>
    </source>
</evidence>
<dbReference type="Proteomes" id="UP000240708">
    <property type="component" value="Unassembled WGS sequence"/>
</dbReference>
<dbReference type="SUPFAM" id="SSF55931">
    <property type="entry name" value="Glutamine synthetase/guanido kinase"/>
    <property type="match status" value="1"/>
</dbReference>
<organism evidence="3 4">
    <name type="scientific">Cecembia rubra</name>
    <dbReference type="NCBI Taxonomy" id="1485585"/>
    <lineage>
        <taxon>Bacteria</taxon>
        <taxon>Pseudomonadati</taxon>
        <taxon>Bacteroidota</taxon>
        <taxon>Cytophagia</taxon>
        <taxon>Cytophagales</taxon>
        <taxon>Cyclobacteriaceae</taxon>
        <taxon>Cecembia</taxon>
    </lineage>
</organism>
<dbReference type="Gene3D" id="3.30.590.20">
    <property type="match status" value="1"/>
</dbReference>
<name>A0A2P8ED32_9BACT</name>
<dbReference type="Gene3D" id="3.10.580.10">
    <property type="entry name" value="CBS-domain"/>
    <property type="match status" value="2"/>
</dbReference>
<dbReference type="PANTHER" id="PTHR36510">
    <property type="entry name" value="GLUTAMATE--CYSTEINE LIGASE 2-RELATED"/>
    <property type="match status" value="1"/>
</dbReference>
<proteinExistence type="predicted"/>
<dbReference type="GO" id="GO:0016879">
    <property type="term" value="F:ligase activity, forming carbon-nitrogen bonds"/>
    <property type="evidence" value="ECO:0007669"/>
    <property type="project" value="TreeGrafter"/>
</dbReference>
<dbReference type="RefSeq" id="WP_106565482.1">
    <property type="nucleotide sequence ID" value="NZ_PYGF01000001.1"/>
</dbReference>
<accession>A0A2P8ED32</accession>
<dbReference type="SUPFAM" id="SSF54631">
    <property type="entry name" value="CBS-domain pair"/>
    <property type="match status" value="1"/>
</dbReference>
<dbReference type="PANTHER" id="PTHR36510:SF3">
    <property type="entry name" value="CONSERVED PROTEIN"/>
    <property type="match status" value="1"/>
</dbReference>
<feature type="domain" description="CBS" evidence="2">
    <location>
        <begin position="507"/>
        <end position="563"/>
    </location>
</feature>
<comment type="caution">
    <text evidence="3">The sequence shown here is derived from an EMBL/GenBank/DDBJ whole genome shotgun (WGS) entry which is preliminary data.</text>
</comment>
<dbReference type="InterPro" id="IPR006336">
    <property type="entry name" value="GCS2"/>
</dbReference>
<dbReference type="Pfam" id="PF04107">
    <property type="entry name" value="GCS2"/>
    <property type="match status" value="1"/>
</dbReference>
<evidence type="ECO:0000313" key="3">
    <source>
        <dbReference type="EMBL" id="PSL07389.1"/>
    </source>
</evidence>
<keyword evidence="1" id="KW-0129">CBS domain</keyword>
<dbReference type="PROSITE" id="PS51371">
    <property type="entry name" value="CBS"/>
    <property type="match status" value="2"/>
</dbReference>
<evidence type="ECO:0000259" key="2">
    <source>
        <dbReference type="PROSITE" id="PS51371"/>
    </source>
</evidence>
<keyword evidence="4" id="KW-1185">Reference proteome</keyword>
<sequence>MGTLNVTRLSGRKAKANYFHHLIRDLEALDNMVESGLIEKSPIRIGAEQEFFIVKNDFLPNNNSLKLLEAINDPHFTTEIGNFNLEINLDPIHLGGDCFSSLHQKLSNLLDLAKKEAAKEESKIILTGILPTLAHTNIGLQNMTPFQRYYVLNEAARESRAQDFMIHIKGVDELNLLHDSVMLESCNTSWQMHLQVDPDEFIDMFNWSQAIAGPVLAACCNSPLLFGRELWSETRIALFSQSVDIRTNSFLLNDSQSRVSFEDKWQRGTVSDIFKDNISRFRSLLTSEFDLDSVEMLKLGQIPKLKALNLHNGTVYRWNRACYGVGDGQPHLRIENRYIPSGPTVIDQVANFAFWVGLMKGRTSEFEDIQDRWDFKDIKANFYKAARYGMATQFVWDNRLVSCQELLLDTFIPMAKRGLKLAGIVEKDIAKYLKVIENRIQGRNGAVWTVESYRNLLKAKKKNEARQVLTAHMYINQEKNIPVSEWEILEPDTTSNFNIQKLVSHVMSTDIFSVEGKDPIELVVNMMRWNKIHHMPVVKGDKELIGLLSWSDVQKYLDSPKEIQLCVKGVMKKEVKVIGPESTLQEARDLMAKYQINGLPVVIENKLIGMVTSNDI</sequence>
<dbReference type="EMBL" id="PYGF01000001">
    <property type="protein sequence ID" value="PSL07389.1"/>
    <property type="molecule type" value="Genomic_DNA"/>
</dbReference>
<evidence type="ECO:0000313" key="4">
    <source>
        <dbReference type="Proteomes" id="UP000240708"/>
    </source>
</evidence>
<reference evidence="3 4" key="1">
    <citation type="submission" date="2018-03" db="EMBL/GenBank/DDBJ databases">
        <title>Genomic Encyclopedia of Archaeal and Bacterial Type Strains, Phase II (KMG-II): from individual species to whole genera.</title>
        <authorList>
            <person name="Goeker M."/>
        </authorList>
    </citation>
    <scope>NUCLEOTIDE SEQUENCE [LARGE SCALE GENOMIC DNA]</scope>
    <source>
        <strain evidence="3 4">DSM 28057</strain>
    </source>
</reference>
<dbReference type="InterPro" id="IPR014746">
    <property type="entry name" value="Gln_synth/guanido_kin_cat_dom"/>
</dbReference>
<dbReference type="InterPro" id="IPR000644">
    <property type="entry name" value="CBS_dom"/>
</dbReference>
<feature type="domain" description="CBS" evidence="2">
    <location>
        <begin position="571"/>
        <end position="616"/>
    </location>
</feature>